<keyword evidence="2" id="KW-1185">Reference proteome</keyword>
<dbReference type="Proteomes" id="UP001519535">
    <property type="component" value="Unassembled WGS sequence"/>
</dbReference>
<evidence type="ECO:0000313" key="2">
    <source>
        <dbReference type="Proteomes" id="UP001519535"/>
    </source>
</evidence>
<comment type="caution">
    <text evidence="1">The sequence shown here is derived from an EMBL/GenBank/DDBJ whole genome shotgun (WGS) entry which is preliminary data.</text>
</comment>
<evidence type="ECO:0000313" key="1">
    <source>
        <dbReference type="EMBL" id="MBS9535892.1"/>
    </source>
</evidence>
<name>A0ABS5RNK8_9MYCO</name>
<organism evidence="1 2">
    <name type="scientific">Mycolicibacter acidiphilus</name>
    <dbReference type="NCBI Taxonomy" id="2835306"/>
    <lineage>
        <taxon>Bacteria</taxon>
        <taxon>Bacillati</taxon>
        <taxon>Actinomycetota</taxon>
        <taxon>Actinomycetes</taxon>
        <taxon>Mycobacteriales</taxon>
        <taxon>Mycobacteriaceae</taxon>
        <taxon>Mycolicibacter</taxon>
    </lineage>
</organism>
<reference evidence="1 2" key="1">
    <citation type="submission" date="2021-05" db="EMBL/GenBank/DDBJ databases">
        <title>Mycobacterium acidophilum sp. nov., an extremely acid-tolerant member of the genus Mycobacterium.</title>
        <authorList>
            <person name="Xia J."/>
        </authorList>
    </citation>
    <scope>NUCLEOTIDE SEQUENCE [LARGE SCALE GENOMIC DNA]</scope>
    <source>
        <strain evidence="1 2">M1</strain>
    </source>
</reference>
<evidence type="ECO:0008006" key="3">
    <source>
        <dbReference type="Google" id="ProtNLM"/>
    </source>
</evidence>
<protein>
    <recommendedName>
        <fullName evidence="3">Polyketide cyclase</fullName>
    </recommendedName>
</protein>
<gene>
    <name evidence="1" type="ORF">KIH27_20110</name>
</gene>
<sequence>MSAIIMFAALFGICWLYVVLKTKAKQNIFFRGQYEREKALVGRNLVLTTTAPMRDVQLSLAQYIPDDPSARAAFLGGAMRVTMESPTRIIYKYMSKITTHRQGDEFTASIDFTPIDARSLRAEVSIDKWRENFGVTRRAGIDAMENFMNNVVTAFRAVDPATQVGSA</sequence>
<dbReference type="RefSeq" id="WP_214094741.1">
    <property type="nucleotide sequence ID" value="NZ_JAHCLR010000064.1"/>
</dbReference>
<proteinExistence type="predicted"/>
<dbReference type="EMBL" id="JAHCLR010000064">
    <property type="protein sequence ID" value="MBS9535892.1"/>
    <property type="molecule type" value="Genomic_DNA"/>
</dbReference>
<accession>A0ABS5RNK8</accession>